<dbReference type="GO" id="GO:0003700">
    <property type="term" value="F:DNA-binding transcription factor activity"/>
    <property type="evidence" value="ECO:0007669"/>
    <property type="project" value="InterPro"/>
</dbReference>
<dbReference type="InterPro" id="IPR051446">
    <property type="entry name" value="HTH_trans_reg/aminotransferase"/>
</dbReference>
<evidence type="ECO:0000313" key="7">
    <source>
        <dbReference type="EMBL" id="SDI62789.1"/>
    </source>
</evidence>
<keyword evidence="8" id="KW-1185">Reference proteome</keyword>
<evidence type="ECO:0000256" key="1">
    <source>
        <dbReference type="ARBA" id="ARBA00005384"/>
    </source>
</evidence>
<accession>A0A1G8M4B8</accession>
<dbReference type="Pfam" id="PF00392">
    <property type="entry name" value="GntR"/>
    <property type="match status" value="1"/>
</dbReference>
<evidence type="ECO:0000313" key="8">
    <source>
        <dbReference type="Proteomes" id="UP000198894"/>
    </source>
</evidence>
<dbReference type="SUPFAM" id="SSF46785">
    <property type="entry name" value="Winged helix' DNA-binding domain"/>
    <property type="match status" value="1"/>
</dbReference>
<dbReference type="AlphaFoldDB" id="A0A1G8M4B8"/>
<evidence type="ECO:0000256" key="4">
    <source>
        <dbReference type="ARBA" id="ARBA00023125"/>
    </source>
</evidence>
<reference evidence="8" key="1">
    <citation type="submission" date="2016-10" db="EMBL/GenBank/DDBJ databases">
        <authorList>
            <person name="Varghese N."/>
            <person name="Submissions S."/>
        </authorList>
    </citation>
    <scope>NUCLEOTIDE SEQUENCE [LARGE SCALE GENOMIC DNA]</scope>
    <source>
        <strain evidence="8">CGMCC 1.11022</strain>
    </source>
</reference>
<dbReference type="GO" id="GO:0030170">
    <property type="term" value="F:pyridoxal phosphate binding"/>
    <property type="evidence" value="ECO:0007669"/>
    <property type="project" value="InterPro"/>
</dbReference>
<dbReference type="CDD" id="cd07377">
    <property type="entry name" value="WHTH_GntR"/>
    <property type="match status" value="1"/>
</dbReference>
<dbReference type="EMBL" id="FNEE01000002">
    <property type="protein sequence ID" value="SDI62789.1"/>
    <property type="molecule type" value="Genomic_DNA"/>
</dbReference>
<organism evidence="7 8">
    <name type="scientific">Mesorhizobium muleiense</name>
    <dbReference type="NCBI Taxonomy" id="1004279"/>
    <lineage>
        <taxon>Bacteria</taxon>
        <taxon>Pseudomonadati</taxon>
        <taxon>Pseudomonadota</taxon>
        <taxon>Alphaproteobacteria</taxon>
        <taxon>Hyphomicrobiales</taxon>
        <taxon>Phyllobacteriaceae</taxon>
        <taxon>Mesorhizobium</taxon>
    </lineage>
</organism>
<keyword evidence="4 7" id="KW-0238">DNA-binding</keyword>
<comment type="similarity">
    <text evidence="1">In the C-terminal section; belongs to the class-I pyridoxal-phosphate-dependent aminotransferase family.</text>
</comment>
<dbReference type="SUPFAM" id="SSF53383">
    <property type="entry name" value="PLP-dependent transferases"/>
    <property type="match status" value="1"/>
</dbReference>
<dbReference type="InterPro" id="IPR000524">
    <property type="entry name" value="Tscrpt_reg_HTH_GntR"/>
</dbReference>
<dbReference type="RefSeq" id="WP_091591373.1">
    <property type="nucleotide sequence ID" value="NZ_FNEE01000002.1"/>
</dbReference>
<feature type="domain" description="HTH gntR-type" evidence="6">
    <location>
        <begin position="13"/>
        <end position="81"/>
    </location>
</feature>
<dbReference type="CDD" id="cd00609">
    <property type="entry name" value="AAT_like"/>
    <property type="match status" value="1"/>
</dbReference>
<keyword evidence="3" id="KW-0805">Transcription regulation</keyword>
<dbReference type="Gene3D" id="1.10.10.10">
    <property type="entry name" value="Winged helix-like DNA-binding domain superfamily/Winged helix DNA-binding domain"/>
    <property type="match status" value="1"/>
</dbReference>
<evidence type="ECO:0000256" key="2">
    <source>
        <dbReference type="ARBA" id="ARBA00022898"/>
    </source>
</evidence>
<dbReference type="Gene3D" id="3.40.640.10">
    <property type="entry name" value="Type I PLP-dependent aspartate aminotransferase-like (Major domain)"/>
    <property type="match status" value="1"/>
</dbReference>
<dbReference type="InterPro" id="IPR015424">
    <property type="entry name" value="PyrdxlP-dep_Trfase"/>
</dbReference>
<dbReference type="PANTHER" id="PTHR46577">
    <property type="entry name" value="HTH-TYPE TRANSCRIPTIONAL REGULATORY PROTEIN GABR"/>
    <property type="match status" value="1"/>
</dbReference>
<dbReference type="Proteomes" id="UP000198894">
    <property type="component" value="Unassembled WGS sequence"/>
</dbReference>
<name>A0A1G8M4B8_9HYPH</name>
<dbReference type="PROSITE" id="PS50949">
    <property type="entry name" value="HTH_GNTR"/>
    <property type="match status" value="1"/>
</dbReference>
<evidence type="ECO:0000256" key="5">
    <source>
        <dbReference type="ARBA" id="ARBA00023163"/>
    </source>
</evidence>
<dbReference type="InterPro" id="IPR036388">
    <property type="entry name" value="WH-like_DNA-bd_sf"/>
</dbReference>
<dbReference type="InterPro" id="IPR036390">
    <property type="entry name" value="WH_DNA-bd_sf"/>
</dbReference>
<dbReference type="InterPro" id="IPR015422">
    <property type="entry name" value="PyrdxlP-dep_Trfase_small"/>
</dbReference>
<dbReference type="SMART" id="SM00345">
    <property type="entry name" value="HTH_GNTR"/>
    <property type="match status" value="1"/>
</dbReference>
<gene>
    <name evidence="7" type="ORF">SAMN05428953_102446</name>
</gene>
<dbReference type="GO" id="GO:0008483">
    <property type="term" value="F:transaminase activity"/>
    <property type="evidence" value="ECO:0007669"/>
    <property type="project" value="UniProtKB-KW"/>
</dbReference>
<keyword evidence="7" id="KW-0808">Transferase</keyword>
<dbReference type="InterPro" id="IPR004839">
    <property type="entry name" value="Aminotransferase_I/II_large"/>
</dbReference>
<sequence>MTNWLPDFSASSGPLYQRLADSIETDIDRGLIAAGAKLPPQRDLAYDIGTTVGTVGRAYQLLRERGLVSGEVGRGTYVLGRHDTKTDLLAPDPQVEGTRFIDAPRGKLRFDSTAAPDTGQGAIVADVLSRTAQEHPYEISSYTRDFPNRWVEAGCSWLSRNSFRPSPDGIVPTLGTHAAVMAAIAALTTPGDYIVFEHLTYSQISRSAGLIGRRTALVTSDAEGLDPEDFERVCAQKHPKMMFLMPTAKNPTLVTLSATRREAIARVAREYNVILIEDDLYGDLTDDPTPLLAEHAPERTIVAGGLSKSVAAGVRGGWLACPPAYRHRIRVAHKMLTGGLPFLLAELCSRLVLSGQASEMRKRSIVEINARVAIVRETLAGFDFNALDNVPFVWLTLPDPWLSGTFKNACLEHGVLIDDEDEFKAGRSEQVFHGVRFGVSQPERREDIAGGVGVIRRLLDEGRAGYDSFS</sequence>
<dbReference type="Pfam" id="PF00155">
    <property type="entry name" value="Aminotran_1_2"/>
    <property type="match status" value="1"/>
</dbReference>
<keyword evidence="2" id="KW-0663">Pyridoxal phosphate</keyword>
<dbReference type="Gene3D" id="3.90.1150.10">
    <property type="entry name" value="Aspartate Aminotransferase, domain 1"/>
    <property type="match status" value="1"/>
</dbReference>
<dbReference type="GO" id="GO:0003677">
    <property type="term" value="F:DNA binding"/>
    <property type="evidence" value="ECO:0007669"/>
    <property type="project" value="UniProtKB-KW"/>
</dbReference>
<dbReference type="PANTHER" id="PTHR46577:SF1">
    <property type="entry name" value="HTH-TYPE TRANSCRIPTIONAL REGULATORY PROTEIN GABR"/>
    <property type="match status" value="1"/>
</dbReference>
<dbReference type="InterPro" id="IPR015421">
    <property type="entry name" value="PyrdxlP-dep_Trfase_major"/>
</dbReference>
<protein>
    <submittedName>
        <fullName evidence="7">DNA-binding transcriptional regulator, MocR family, contains an aminotransferase domain</fullName>
    </submittedName>
</protein>
<evidence type="ECO:0000256" key="3">
    <source>
        <dbReference type="ARBA" id="ARBA00023015"/>
    </source>
</evidence>
<keyword evidence="7" id="KW-0032">Aminotransferase</keyword>
<keyword evidence="5" id="KW-0804">Transcription</keyword>
<proteinExistence type="inferred from homology"/>
<evidence type="ECO:0000259" key="6">
    <source>
        <dbReference type="PROSITE" id="PS50949"/>
    </source>
</evidence>